<accession>A0A151WI02</accession>
<gene>
    <name evidence="2" type="ORF">ALC60_13568</name>
</gene>
<dbReference type="EMBL" id="KQ983106">
    <property type="protein sequence ID" value="KYQ47447.1"/>
    <property type="molecule type" value="Genomic_DNA"/>
</dbReference>
<protein>
    <submittedName>
        <fullName evidence="2">Uncharacterized protein</fullName>
    </submittedName>
</protein>
<reference evidence="2 3" key="1">
    <citation type="submission" date="2015-09" db="EMBL/GenBank/DDBJ databases">
        <title>Trachymyrmex zeteki WGS genome.</title>
        <authorList>
            <person name="Nygaard S."/>
            <person name="Hu H."/>
            <person name="Boomsma J."/>
            <person name="Zhang G."/>
        </authorList>
    </citation>
    <scope>NUCLEOTIDE SEQUENCE [LARGE SCALE GENOMIC DNA]</scope>
    <source>
        <strain evidence="2">Tzet28-1</strain>
        <tissue evidence="2">Whole body</tissue>
    </source>
</reference>
<keyword evidence="3" id="KW-1185">Reference proteome</keyword>
<proteinExistence type="predicted"/>
<sequence>MSPGGDERTDLRQVGESTASLFCSGPTTAHEPPGATWGWIVLAASLVLLDDVSAYFKRIGTGGGARKGYQGYHSYQVDRSGRLAVFDADRTHAVLRPEAPSPGTLIPVSRRVQRQVCTENTGQCLPLGEYQAEKRSRVSLDAAVASVDPCRAVAVDVREVHGTAIDNECSRRKFIPVENDDEDDSDTRVVVPAQRDIGRKSYAS</sequence>
<evidence type="ECO:0000313" key="2">
    <source>
        <dbReference type="EMBL" id="KYQ47447.1"/>
    </source>
</evidence>
<evidence type="ECO:0000313" key="3">
    <source>
        <dbReference type="Proteomes" id="UP000075809"/>
    </source>
</evidence>
<feature type="region of interest" description="Disordered" evidence="1">
    <location>
        <begin position="178"/>
        <end position="204"/>
    </location>
</feature>
<evidence type="ECO:0000256" key="1">
    <source>
        <dbReference type="SAM" id="MobiDB-lite"/>
    </source>
</evidence>
<dbReference type="Proteomes" id="UP000075809">
    <property type="component" value="Unassembled WGS sequence"/>
</dbReference>
<organism evidence="2 3">
    <name type="scientific">Mycetomoellerius zeteki</name>
    <dbReference type="NCBI Taxonomy" id="64791"/>
    <lineage>
        <taxon>Eukaryota</taxon>
        <taxon>Metazoa</taxon>
        <taxon>Ecdysozoa</taxon>
        <taxon>Arthropoda</taxon>
        <taxon>Hexapoda</taxon>
        <taxon>Insecta</taxon>
        <taxon>Pterygota</taxon>
        <taxon>Neoptera</taxon>
        <taxon>Endopterygota</taxon>
        <taxon>Hymenoptera</taxon>
        <taxon>Apocrita</taxon>
        <taxon>Aculeata</taxon>
        <taxon>Formicoidea</taxon>
        <taxon>Formicidae</taxon>
        <taxon>Myrmicinae</taxon>
        <taxon>Mycetomoellerius</taxon>
    </lineage>
</organism>
<dbReference type="AlphaFoldDB" id="A0A151WI02"/>
<name>A0A151WI02_9HYME</name>